<evidence type="ECO:0000313" key="3">
    <source>
        <dbReference type="Proteomes" id="UP000595437"/>
    </source>
</evidence>
<evidence type="ECO:0000256" key="1">
    <source>
        <dbReference type="SAM" id="MobiDB-lite"/>
    </source>
</evidence>
<feature type="compositionally biased region" description="Basic and acidic residues" evidence="1">
    <location>
        <begin position="52"/>
        <end position="76"/>
    </location>
</feature>
<accession>A0A7T8JXJ7</accession>
<proteinExistence type="predicted"/>
<dbReference type="AlphaFoldDB" id="A0A7T8JXJ7"/>
<dbReference type="EMBL" id="CP045902">
    <property type="protein sequence ID" value="QQP38109.1"/>
    <property type="molecule type" value="Genomic_DNA"/>
</dbReference>
<feature type="region of interest" description="Disordered" evidence="1">
    <location>
        <begin position="30"/>
        <end position="76"/>
    </location>
</feature>
<dbReference type="Proteomes" id="UP000595437">
    <property type="component" value="Chromosome 13"/>
</dbReference>
<gene>
    <name evidence="2" type="ORF">FKW44_018596</name>
</gene>
<name>A0A7T8JXJ7_CALRO</name>
<sequence length="76" mass="8601">MYINEPVRESLPLSAMRVFLLDKWSPGKACLPSATAAPRPKWSLARSPFGRNPERDPQSADPRLERVLPESKQLRS</sequence>
<organism evidence="2 3">
    <name type="scientific">Caligus rogercresseyi</name>
    <name type="common">Sea louse</name>
    <dbReference type="NCBI Taxonomy" id="217165"/>
    <lineage>
        <taxon>Eukaryota</taxon>
        <taxon>Metazoa</taxon>
        <taxon>Ecdysozoa</taxon>
        <taxon>Arthropoda</taxon>
        <taxon>Crustacea</taxon>
        <taxon>Multicrustacea</taxon>
        <taxon>Hexanauplia</taxon>
        <taxon>Copepoda</taxon>
        <taxon>Siphonostomatoida</taxon>
        <taxon>Caligidae</taxon>
        <taxon>Caligus</taxon>
    </lineage>
</organism>
<protein>
    <submittedName>
        <fullName evidence="2">Regulator of nonsense transcripts 1like</fullName>
    </submittedName>
</protein>
<reference evidence="3" key="1">
    <citation type="submission" date="2021-01" db="EMBL/GenBank/DDBJ databases">
        <title>Caligus Genome Assembly.</title>
        <authorList>
            <person name="Gallardo-Escarate C."/>
        </authorList>
    </citation>
    <scope>NUCLEOTIDE SEQUENCE [LARGE SCALE GENOMIC DNA]</scope>
</reference>
<evidence type="ECO:0000313" key="2">
    <source>
        <dbReference type="EMBL" id="QQP38109.1"/>
    </source>
</evidence>
<keyword evidence="3" id="KW-1185">Reference proteome</keyword>